<accession>A0ABD3I603</accession>
<dbReference type="AlphaFoldDB" id="A0ABD3I603"/>
<dbReference type="Proteomes" id="UP001633002">
    <property type="component" value="Unassembled WGS sequence"/>
</dbReference>
<gene>
    <name evidence="1" type="ORF">R1sor_012040</name>
</gene>
<evidence type="ECO:0008006" key="3">
    <source>
        <dbReference type="Google" id="ProtNLM"/>
    </source>
</evidence>
<proteinExistence type="predicted"/>
<sequence length="73" mass="7545">MGNLCCGGQPKESAEEKAKTAEVQAKAGLAAQQRLEAFEKSAVGRAAKKAAVEAAKPVPVPSRGEPGLRWQVG</sequence>
<name>A0ABD3I603_9MARC</name>
<dbReference type="EMBL" id="JBJQOH010000002">
    <property type="protein sequence ID" value="KAL3697964.1"/>
    <property type="molecule type" value="Genomic_DNA"/>
</dbReference>
<dbReference type="PANTHER" id="PTHR36813">
    <property type="entry name" value="TRANSMEMBRANE PROTEIN"/>
    <property type="match status" value="1"/>
</dbReference>
<keyword evidence="2" id="KW-1185">Reference proteome</keyword>
<comment type="caution">
    <text evidence="1">The sequence shown here is derived from an EMBL/GenBank/DDBJ whole genome shotgun (WGS) entry which is preliminary data.</text>
</comment>
<dbReference type="PANTHER" id="PTHR36813:SF1">
    <property type="entry name" value="TRANSMEMBRANE PROTEIN"/>
    <property type="match status" value="1"/>
</dbReference>
<reference evidence="1 2" key="1">
    <citation type="submission" date="2024-09" db="EMBL/GenBank/DDBJ databases">
        <title>Chromosome-scale assembly of Riccia sorocarpa.</title>
        <authorList>
            <person name="Paukszto L."/>
        </authorList>
    </citation>
    <scope>NUCLEOTIDE SEQUENCE [LARGE SCALE GENOMIC DNA]</scope>
    <source>
        <strain evidence="1">LP-2024</strain>
        <tissue evidence="1">Aerial parts of the thallus</tissue>
    </source>
</reference>
<evidence type="ECO:0000313" key="2">
    <source>
        <dbReference type="Proteomes" id="UP001633002"/>
    </source>
</evidence>
<evidence type="ECO:0000313" key="1">
    <source>
        <dbReference type="EMBL" id="KAL3697964.1"/>
    </source>
</evidence>
<protein>
    <recommendedName>
        <fullName evidence="3">Small VCP/p97-interacting protein</fullName>
    </recommendedName>
</protein>
<organism evidence="1 2">
    <name type="scientific">Riccia sorocarpa</name>
    <dbReference type="NCBI Taxonomy" id="122646"/>
    <lineage>
        <taxon>Eukaryota</taxon>
        <taxon>Viridiplantae</taxon>
        <taxon>Streptophyta</taxon>
        <taxon>Embryophyta</taxon>
        <taxon>Marchantiophyta</taxon>
        <taxon>Marchantiopsida</taxon>
        <taxon>Marchantiidae</taxon>
        <taxon>Marchantiales</taxon>
        <taxon>Ricciaceae</taxon>
        <taxon>Riccia</taxon>
    </lineage>
</organism>